<feature type="compositionally biased region" description="Polar residues" evidence="1">
    <location>
        <begin position="1"/>
        <end position="19"/>
    </location>
</feature>
<comment type="caution">
    <text evidence="2">The sequence shown here is derived from an EMBL/GenBank/DDBJ whole genome shotgun (WGS) entry which is preliminary data.</text>
</comment>
<sequence>MLSRNASAVSQVDELQQRQIPAKNRNLGLQQALDQPGRDWKSRHEKACDDGKRKKTTRRGGGRRGGDARKSTFHRSSTPRGKRNKTSETITDSSSFLVVL</sequence>
<reference evidence="2 3" key="1">
    <citation type="submission" date="2021-06" db="EMBL/GenBank/DDBJ databases">
        <title>Chromosome-level genome assembly of the red-tail catfish (Hemibagrus wyckioides).</title>
        <authorList>
            <person name="Shao F."/>
        </authorList>
    </citation>
    <scope>NUCLEOTIDE SEQUENCE [LARGE SCALE GENOMIC DNA]</scope>
    <source>
        <strain evidence="2">EC202008001</strain>
        <tissue evidence="2">Blood</tissue>
    </source>
</reference>
<evidence type="ECO:0000256" key="1">
    <source>
        <dbReference type="SAM" id="MobiDB-lite"/>
    </source>
</evidence>
<evidence type="ECO:0000313" key="3">
    <source>
        <dbReference type="Proteomes" id="UP000824219"/>
    </source>
</evidence>
<protein>
    <submittedName>
        <fullName evidence="2">Uncharacterized protein</fullName>
    </submittedName>
</protein>
<evidence type="ECO:0000313" key="2">
    <source>
        <dbReference type="EMBL" id="KAG7315075.1"/>
    </source>
</evidence>
<proteinExistence type="predicted"/>
<dbReference type="Proteomes" id="UP000824219">
    <property type="component" value="Linkage Group LG27"/>
</dbReference>
<dbReference type="EMBL" id="JAHKSW010000027">
    <property type="protein sequence ID" value="KAG7315075.1"/>
    <property type="molecule type" value="Genomic_DNA"/>
</dbReference>
<organism evidence="2 3">
    <name type="scientific">Hemibagrus wyckioides</name>
    <dbReference type="NCBI Taxonomy" id="337641"/>
    <lineage>
        <taxon>Eukaryota</taxon>
        <taxon>Metazoa</taxon>
        <taxon>Chordata</taxon>
        <taxon>Craniata</taxon>
        <taxon>Vertebrata</taxon>
        <taxon>Euteleostomi</taxon>
        <taxon>Actinopterygii</taxon>
        <taxon>Neopterygii</taxon>
        <taxon>Teleostei</taxon>
        <taxon>Ostariophysi</taxon>
        <taxon>Siluriformes</taxon>
        <taxon>Bagridae</taxon>
        <taxon>Hemibagrus</taxon>
    </lineage>
</organism>
<feature type="compositionally biased region" description="Basic and acidic residues" evidence="1">
    <location>
        <begin position="36"/>
        <end position="52"/>
    </location>
</feature>
<keyword evidence="3" id="KW-1185">Reference proteome</keyword>
<accession>A0A9D3N5W0</accession>
<gene>
    <name evidence="2" type="ORF">KOW79_021163</name>
</gene>
<name>A0A9D3N5W0_9TELE</name>
<feature type="compositionally biased region" description="Polar residues" evidence="1">
    <location>
        <begin position="87"/>
        <end position="100"/>
    </location>
</feature>
<feature type="region of interest" description="Disordered" evidence="1">
    <location>
        <begin position="1"/>
        <end position="100"/>
    </location>
</feature>
<dbReference type="AlphaFoldDB" id="A0A9D3N5W0"/>
<feature type="compositionally biased region" description="Basic residues" evidence="1">
    <location>
        <begin position="53"/>
        <end position="62"/>
    </location>
</feature>